<feature type="compositionally biased region" description="Polar residues" evidence="1">
    <location>
        <begin position="99"/>
        <end position="116"/>
    </location>
</feature>
<evidence type="ECO:0000313" key="3">
    <source>
        <dbReference type="EnsemblMetazoa" id="XP_020896416.1"/>
    </source>
</evidence>
<keyword evidence="2" id="KW-0472">Membrane</keyword>
<evidence type="ECO:0000256" key="1">
    <source>
        <dbReference type="SAM" id="MobiDB-lite"/>
    </source>
</evidence>
<feature type="region of interest" description="Disordered" evidence="1">
    <location>
        <begin position="85"/>
        <end position="135"/>
    </location>
</feature>
<dbReference type="SUPFAM" id="SSF47986">
    <property type="entry name" value="DEATH domain"/>
    <property type="match status" value="1"/>
</dbReference>
<feature type="compositionally biased region" description="Low complexity" evidence="1">
    <location>
        <begin position="85"/>
        <end position="98"/>
    </location>
</feature>
<keyword evidence="2" id="KW-0812">Transmembrane</keyword>
<dbReference type="Gene3D" id="1.10.533.10">
    <property type="entry name" value="Death Domain, Fas"/>
    <property type="match status" value="1"/>
</dbReference>
<feature type="transmembrane region" description="Helical" evidence="2">
    <location>
        <begin position="144"/>
        <end position="165"/>
    </location>
</feature>
<reference evidence="3" key="1">
    <citation type="submission" date="2022-11" db="UniProtKB">
        <authorList>
            <consortium name="EnsemblMetazoa"/>
        </authorList>
    </citation>
    <scope>IDENTIFICATION</scope>
</reference>
<evidence type="ECO:0000256" key="2">
    <source>
        <dbReference type="SAM" id="Phobius"/>
    </source>
</evidence>
<organism evidence="3 4">
    <name type="scientific">Exaiptasia diaphana</name>
    <name type="common">Tropical sea anemone</name>
    <name type="synonym">Aiptasia pulchella</name>
    <dbReference type="NCBI Taxonomy" id="2652724"/>
    <lineage>
        <taxon>Eukaryota</taxon>
        <taxon>Metazoa</taxon>
        <taxon>Cnidaria</taxon>
        <taxon>Anthozoa</taxon>
        <taxon>Hexacorallia</taxon>
        <taxon>Actiniaria</taxon>
        <taxon>Aiptasiidae</taxon>
        <taxon>Exaiptasia</taxon>
    </lineage>
</organism>
<sequence length="395" mass="43416">MISASAKIVPNAKIKKSSQEYVSKDEIHCTGVCKEGFYWANATASCITYSQCCRDGNNSGCAKSCPPELSNKNCTSTANGTHGTSNGNGTHGSNANGTQSNNITNSTDSNRTSPTNGKIPRDHEDNVSPKDDANTKGSLTPGQLALAILCPPLLIFCVFLICLYCKARRAQTGNRPGLHGINCDNIVLPRFTKLHLSSAESIEVDCFNNDEVEALGSLQGTVPMNLGESCNAENGTDCQGEANKNQVGFLVNIWPNVEEVDMSLEEGLQICQYEVPMNLDESYNAANGTIYQGETNNKVEFEDVCLKVKDMPHKEREKICQKLNQRDSFYLDYRTLGTSLGMKNIEVDQLCHESSPTECILQKYKETDLEHFRQEVREIEKRLESCVAKGVPTEK</sequence>
<dbReference type="InterPro" id="IPR011029">
    <property type="entry name" value="DEATH-like_dom_sf"/>
</dbReference>
<keyword evidence="2" id="KW-1133">Transmembrane helix</keyword>
<dbReference type="EnsemblMetazoa" id="XM_021040757.2">
    <property type="protein sequence ID" value="XP_020896416.1"/>
    <property type="gene ID" value="LOC110235304"/>
</dbReference>
<name>A0A913WZ89_EXADI</name>
<accession>A0A913WZ89</accession>
<proteinExistence type="predicted"/>
<dbReference type="Proteomes" id="UP000887567">
    <property type="component" value="Unplaced"/>
</dbReference>
<dbReference type="RefSeq" id="XP_020896416.1">
    <property type="nucleotide sequence ID" value="XM_021040757.2"/>
</dbReference>
<evidence type="ECO:0000313" key="4">
    <source>
        <dbReference type="Proteomes" id="UP000887567"/>
    </source>
</evidence>
<dbReference type="KEGG" id="epa:110235304"/>
<feature type="compositionally biased region" description="Basic and acidic residues" evidence="1">
    <location>
        <begin position="119"/>
        <end position="134"/>
    </location>
</feature>
<dbReference type="AlphaFoldDB" id="A0A913WZ89"/>
<protein>
    <submittedName>
        <fullName evidence="3">Uncharacterized protein</fullName>
    </submittedName>
</protein>
<dbReference type="GeneID" id="110235304"/>
<keyword evidence="4" id="KW-1185">Reference proteome</keyword>